<dbReference type="Gene3D" id="3.30.750.24">
    <property type="entry name" value="STAS domain"/>
    <property type="match status" value="1"/>
</dbReference>
<accession>A0ABU9KZA7</accession>
<protein>
    <submittedName>
        <fullName evidence="1">Ribonuclease Z</fullName>
    </submittedName>
</protein>
<dbReference type="EMBL" id="JBCDNA010000001">
    <property type="protein sequence ID" value="MEL4454406.1"/>
    <property type="molecule type" value="Genomic_DNA"/>
</dbReference>
<organism evidence="1 2">
    <name type="scientific">Lutimonas vermicola</name>
    <dbReference type="NCBI Taxonomy" id="414288"/>
    <lineage>
        <taxon>Bacteria</taxon>
        <taxon>Pseudomonadati</taxon>
        <taxon>Bacteroidota</taxon>
        <taxon>Flavobacteriia</taxon>
        <taxon>Flavobacteriales</taxon>
        <taxon>Flavobacteriaceae</taxon>
        <taxon>Lutimonas</taxon>
    </lineage>
</organism>
<evidence type="ECO:0000313" key="1">
    <source>
        <dbReference type="EMBL" id="MEL4454406.1"/>
    </source>
</evidence>
<reference evidence="1 2" key="1">
    <citation type="submission" date="2024-04" db="EMBL/GenBank/DDBJ databases">
        <title>whole genome sequencing of Lutimonas vermicola strain IMCC1616.</title>
        <authorList>
            <person name="Bae S.S."/>
        </authorList>
    </citation>
    <scope>NUCLEOTIDE SEQUENCE [LARGE SCALE GENOMIC DNA]</scope>
    <source>
        <strain evidence="1 2">IMCC1616</strain>
    </source>
</reference>
<proteinExistence type="predicted"/>
<dbReference type="Proteomes" id="UP001474120">
    <property type="component" value="Unassembled WGS sequence"/>
</dbReference>
<sequence length="117" mass="13690">MKIDKTDRYYRLSLTENELESDVEGFKDFFKQFLKNNTNFKNVNLILDFSSIINIDLNKILLFSQLSETHRKNNKSFVIVCKGIEFDEIPDEIVAVPTLKEAEDIIEIEDIERDLGI</sequence>
<comment type="caution">
    <text evidence="1">The sequence shown here is derived from an EMBL/GenBank/DDBJ whole genome shotgun (WGS) entry which is preliminary data.</text>
</comment>
<evidence type="ECO:0000313" key="2">
    <source>
        <dbReference type="Proteomes" id="UP001474120"/>
    </source>
</evidence>
<keyword evidence="2" id="KW-1185">Reference proteome</keyword>
<name>A0ABU9KZA7_9FLAO</name>
<gene>
    <name evidence="1" type="ORF">AABB81_00750</name>
</gene>
<dbReference type="InterPro" id="IPR036513">
    <property type="entry name" value="STAS_dom_sf"/>
</dbReference>
<dbReference type="RefSeq" id="WP_342157941.1">
    <property type="nucleotide sequence ID" value="NZ_JBCDNA010000001.1"/>
</dbReference>